<evidence type="ECO:0000313" key="1">
    <source>
        <dbReference type="EMBL" id="SFB77336.1"/>
    </source>
</evidence>
<protein>
    <submittedName>
        <fullName evidence="1">Uncharacterized protein</fullName>
    </submittedName>
</protein>
<name>A0A1I1DSG2_BREAD</name>
<dbReference type="AlphaFoldDB" id="A0A1I1DSG2"/>
<sequence length="257" mass="30600">MSANSEYIKKARFIEDIQLESSQIKTILEQIQILETNPLSKQDIESCYIAIALITQYLKLIRLYISINNKYQSVFNRNSEEYLDQMRKYFIFITQKMKASFGAQVSISLTQNTKFLQQLKKLTPTRLLHLLQQLDFSLLSVKKLYHKTSKYNVVHVNTYNDIIGFTLNASNFKEYFSIIRNLQHPQYEEIRELLNFIIKLLDKCSNMWMELYTLNHSKEAIQYGIKVLEQLENIMRLSNHEDLSEITRKKNSWNRYL</sequence>
<evidence type="ECO:0000313" key="2">
    <source>
        <dbReference type="Proteomes" id="UP000240042"/>
    </source>
</evidence>
<dbReference type="EMBL" id="FOKY01000003">
    <property type="protein sequence ID" value="SFB77336.1"/>
    <property type="molecule type" value="Genomic_DNA"/>
</dbReference>
<gene>
    <name evidence="1" type="ORF">SAMN02745150_00745</name>
</gene>
<organism evidence="1 2">
    <name type="scientific">Brevinema andersonii</name>
    <dbReference type="NCBI Taxonomy" id="34097"/>
    <lineage>
        <taxon>Bacteria</taxon>
        <taxon>Pseudomonadati</taxon>
        <taxon>Spirochaetota</taxon>
        <taxon>Spirochaetia</taxon>
        <taxon>Brevinematales</taxon>
        <taxon>Brevinemataceae</taxon>
        <taxon>Brevinema</taxon>
    </lineage>
</organism>
<dbReference type="RefSeq" id="WP_092318764.1">
    <property type="nucleotide sequence ID" value="NZ_FOKY01000003.1"/>
</dbReference>
<proteinExistence type="predicted"/>
<keyword evidence="2" id="KW-1185">Reference proteome</keyword>
<accession>A0A1I1DSG2</accession>
<reference evidence="2" key="1">
    <citation type="submission" date="2016-10" db="EMBL/GenBank/DDBJ databases">
        <authorList>
            <person name="Varghese N."/>
            <person name="Submissions S."/>
        </authorList>
    </citation>
    <scope>NUCLEOTIDE SEQUENCE [LARGE SCALE GENOMIC DNA]</scope>
    <source>
        <strain evidence="2">ATCC 43811</strain>
    </source>
</reference>
<dbReference type="Proteomes" id="UP000240042">
    <property type="component" value="Unassembled WGS sequence"/>
</dbReference>